<dbReference type="GO" id="GO:0008120">
    <property type="term" value="F:ceramide glucosyltransferase activity"/>
    <property type="evidence" value="ECO:0007669"/>
    <property type="project" value="TreeGrafter"/>
</dbReference>
<dbReference type="SUPFAM" id="SSF53448">
    <property type="entry name" value="Nucleotide-diphospho-sugar transferases"/>
    <property type="match status" value="1"/>
</dbReference>
<gene>
    <name evidence="10" type="ORF">GCM10009020_23450</name>
</gene>
<reference evidence="10 11" key="1">
    <citation type="journal article" date="2019" name="Int. J. Syst. Evol. Microbiol.">
        <title>The Global Catalogue of Microorganisms (GCM) 10K type strain sequencing project: providing services to taxonomists for standard genome sequencing and annotation.</title>
        <authorList>
            <consortium name="The Broad Institute Genomics Platform"/>
            <consortium name="The Broad Institute Genome Sequencing Center for Infectious Disease"/>
            <person name="Wu L."/>
            <person name="Ma J."/>
        </authorList>
    </citation>
    <scope>NUCLEOTIDE SEQUENCE [LARGE SCALE GENOMIC DNA]</scope>
    <source>
        <strain evidence="10 11">JCM 16328</strain>
    </source>
</reference>
<evidence type="ECO:0000256" key="4">
    <source>
        <dbReference type="ARBA" id="ARBA00022676"/>
    </source>
</evidence>
<comment type="subcellular location">
    <subcellularLocation>
        <location evidence="1">Membrane</location>
        <topology evidence="1">Multi-pass membrane protein</topology>
    </subcellularLocation>
</comment>
<keyword evidence="7 9" id="KW-1133">Transmembrane helix</keyword>
<evidence type="ECO:0000256" key="2">
    <source>
        <dbReference type="ARBA" id="ARBA00004760"/>
    </source>
</evidence>
<dbReference type="AlphaFoldDB" id="A0AAV3TA87"/>
<comment type="caution">
    <text evidence="10">The sequence shown here is derived from an EMBL/GenBank/DDBJ whole genome shotgun (WGS) entry which is preliminary data.</text>
</comment>
<dbReference type="PANTHER" id="PTHR12726:SF0">
    <property type="entry name" value="CERAMIDE GLUCOSYLTRANSFERASE"/>
    <property type="match status" value="1"/>
</dbReference>
<comment type="pathway">
    <text evidence="2">Lipid metabolism; sphingolipid metabolism.</text>
</comment>
<dbReference type="Gene3D" id="3.90.550.10">
    <property type="entry name" value="Spore Coat Polysaccharide Biosynthesis Protein SpsA, Chain A"/>
    <property type="match status" value="1"/>
</dbReference>
<keyword evidence="4" id="KW-0328">Glycosyltransferase</keyword>
<evidence type="ECO:0000256" key="3">
    <source>
        <dbReference type="ARBA" id="ARBA00004991"/>
    </source>
</evidence>
<evidence type="ECO:0000256" key="6">
    <source>
        <dbReference type="ARBA" id="ARBA00022692"/>
    </source>
</evidence>
<dbReference type="GO" id="GO:0016020">
    <property type="term" value="C:membrane"/>
    <property type="evidence" value="ECO:0007669"/>
    <property type="project" value="UniProtKB-SubCell"/>
</dbReference>
<sequence length="305" mass="33863">MTSHPPASVVLPTVEWTPACREVADQLDQGDELLVVCDDAADPVARRDADLPDRTRLVFAGEPESCSGKANAVAAGMEAARNERVVWTDDDFHHPPDWLDRFHEDYERHGPVTELPFFVGRDPLATLLEPTYALGGTAGVYAGDNAWAGAVMFERDDLDEESFLADLRRTVSDDGLLGERLDVTPLRRTRQVAVGGTIRETLERHVRFVQIVRHHDPVGMAAMVAAATVATLFCLLAPLVAFPLLTLAYAGIYLAFGVRRWTALLAYPATLCQVPLFAYALARRTFVWGGRRYRWRSKFDVDVLD</sequence>
<evidence type="ECO:0000256" key="7">
    <source>
        <dbReference type="ARBA" id="ARBA00022989"/>
    </source>
</evidence>
<organism evidence="10 11">
    <name type="scientific">Natronoarchaeum mannanilyticum</name>
    <dbReference type="NCBI Taxonomy" id="926360"/>
    <lineage>
        <taxon>Archaea</taxon>
        <taxon>Methanobacteriati</taxon>
        <taxon>Methanobacteriota</taxon>
        <taxon>Stenosarchaea group</taxon>
        <taxon>Halobacteria</taxon>
        <taxon>Halobacteriales</taxon>
        <taxon>Natronoarchaeaceae</taxon>
    </lineage>
</organism>
<dbReference type="Pfam" id="PF13506">
    <property type="entry name" value="Glyco_transf_21"/>
    <property type="match status" value="1"/>
</dbReference>
<feature type="transmembrane region" description="Helical" evidence="9">
    <location>
        <begin position="261"/>
        <end position="282"/>
    </location>
</feature>
<evidence type="ECO:0000256" key="5">
    <source>
        <dbReference type="ARBA" id="ARBA00022679"/>
    </source>
</evidence>
<comment type="pathway">
    <text evidence="3">Sphingolipid metabolism.</text>
</comment>
<keyword evidence="8 9" id="KW-0472">Membrane</keyword>
<dbReference type="Proteomes" id="UP001500420">
    <property type="component" value="Unassembled WGS sequence"/>
</dbReference>
<evidence type="ECO:0000256" key="9">
    <source>
        <dbReference type="SAM" id="Phobius"/>
    </source>
</evidence>
<name>A0AAV3TA87_9EURY</name>
<dbReference type="CDD" id="cd00761">
    <property type="entry name" value="Glyco_tranf_GTA_type"/>
    <property type="match status" value="1"/>
</dbReference>
<dbReference type="GO" id="GO:0006679">
    <property type="term" value="P:glucosylceramide biosynthetic process"/>
    <property type="evidence" value="ECO:0007669"/>
    <property type="project" value="TreeGrafter"/>
</dbReference>
<keyword evidence="6 9" id="KW-0812">Transmembrane</keyword>
<proteinExistence type="predicted"/>
<evidence type="ECO:0000313" key="11">
    <source>
        <dbReference type="Proteomes" id="UP001500420"/>
    </source>
</evidence>
<dbReference type="RefSeq" id="WP_343774209.1">
    <property type="nucleotide sequence ID" value="NZ_BAAADV010000004.1"/>
</dbReference>
<accession>A0AAV3TA87</accession>
<feature type="transmembrane region" description="Helical" evidence="9">
    <location>
        <begin position="222"/>
        <end position="255"/>
    </location>
</feature>
<protein>
    <recommendedName>
        <fullName evidence="12">Glycosyl transferase family 21</fullName>
    </recommendedName>
</protein>
<dbReference type="InterPro" id="IPR025993">
    <property type="entry name" value="Ceramide_glucosylTrfase"/>
</dbReference>
<dbReference type="EMBL" id="BAAADV010000004">
    <property type="protein sequence ID" value="GAA0675155.1"/>
    <property type="molecule type" value="Genomic_DNA"/>
</dbReference>
<keyword evidence="11" id="KW-1185">Reference proteome</keyword>
<evidence type="ECO:0008006" key="12">
    <source>
        <dbReference type="Google" id="ProtNLM"/>
    </source>
</evidence>
<evidence type="ECO:0000256" key="1">
    <source>
        <dbReference type="ARBA" id="ARBA00004141"/>
    </source>
</evidence>
<dbReference type="InterPro" id="IPR029044">
    <property type="entry name" value="Nucleotide-diphossugar_trans"/>
</dbReference>
<dbReference type="PANTHER" id="PTHR12726">
    <property type="entry name" value="CERAMIDE GLUCOSYLTRANSFERASE"/>
    <property type="match status" value="1"/>
</dbReference>
<evidence type="ECO:0000256" key="8">
    <source>
        <dbReference type="ARBA" id="ARBA00023136"/>
    </source>
</evidence>
<evidence type="ECO:0000313" key="10">
    <source>
        <dbReference type="EMBL" id="GAA0675155.1"/>
    </source>
</evidence>
<keyword evidence="5" id="KW-0808">Transferase</keyword>